<dbReference type="Gene3D" id="3.30.870.10">
    <property type="entry name" value="Endonuclease Chain A"/>
    <property type="match status" value="1"/>
</dbReference>
<dbReference type="EMBL" id="CP011388">
    <property type="protein sequence ID" value="ANE45249.1"/>
    <property type="molecule type" value="Genomic_DNA"/>
</dbReference>
<dbReference type="SUPFAM" id="SSF56024">
    <property type="entry name" value="Phospholipase D/nuclease"/>
    <property type="match status" value="1"/>
</dbReference>
<dbReference type="InterPro" id="IPR048923">
    <property type="entry name" value="RE_NgoFVII_C"/>
</dbReference>
<reference evidence="3 4" key="1">
    <citation type="submission" date="2015-01" db="EMBL/GenBank/DDBJ databases">
        <title>Paenibacillus swuensis/DY6/whole genome sequencing.</title>
        <authorList>
            <person name="Kim M.K."/>
            <person name="Srinivasan S."/>
            <person name="Lee J.-J."/>
        </authorList>
    </citation>
    <scope>NUCLEOTIDE SEQUENCE [LARGE SCALE GENOMIC DNA]</scope>
    <source>
        <strain evidence="3 4">DY6</strain>
    </source>
</reference>
<dbReference type="PATRIC" id="fig|1178515.4.peg.310"/>
<dbReference type="REBASE" id="145669">
    <property type="entry name" value="PswDY6ORF1660P"/>
</dbReference>
<dbReference type="OrthoDB" id="4404208at2"/>
<sequence>MRLLYSNILPLRMEEGQQTFIDYFKEAATNCDRLEIAVGYVSKAALMELQSIVEDNGISNVCLNIGMYFLEGMPEGTYHAATSLNEKWMESGVGEVRIVKAFKYHGKLYTFYKEGHPKAAIIGSNNLGAIKLEASNLRQYEVSTVTEIPDEIEEVTKIINKLKEQYCSANIEEVTIPLVREVNNALVGQEFVTKVTSDEVGAYKRNISNISFEIPLKVPANHADLKMRGSNINVCYASGRKRVWWESEVVVAKEIRTLPGYPEYKTPIMAVTDDGWKFKVWTCGDNNKNLYSKDDLKIMGRWIKGRLVASGIVEPVNDVVADSTFKGLITEELLDKYGRKSITLTKTNETTTMEDGTVMEVWMLSFLPSSTETVQGERV</sequence>
<evidence type="ECO:0000259" key="1">
    <source>
        <dbReference type="Pfam" id="PF09565"/>
    </source>
</evidence>
<protein>
    <submittedName>
        <fullName evidence="3">Type II restriction enzyme NgoFVII</fullName>
    </submittedName>
</protein>
<evidence type="ECO:0000313" key="3">
    <source>
        <dbReference type="EMBL" id="ANE45249.1"/>
    </source>
</evidence>
<proteinExistence type="predicted"/>
<dbReference type="Proteomes" id="UP000076927">
    <property type="component" value="Chromosome"/>
</dbReference>
<dbReference type="AlphaFoldDB" id="A0A172TDY1"/>
<keyword evidence="4" id="KW-1185">Reference proteome</keyword>
<dbReference type="STRING" id="1178515.SY83_01670"/>
<dbReference type="InterPro" id="IPR019065">
    <property type="entry name" value="RE_NgoFVII_N"/>
</dbReference>
<feature type="domain" description="Restriction endonuclease type II NgoFVII C-terminal B3-like DNA-binding" evidence="2">
    <location>
        <begin position="204"/>
        <end position="347"/>
    </location>
</feature>
<name>A0A172TDY1_9BACL</name>
<dbReference type="KEGG" id="pswu:SY83_01670"/>
<dbReference type="Pfam" id="PF09565">
    <property type="entry name" value="RE_NgoFVII"/>
    <property type="match status" value="1"/>
</dbReference>
<feature type="domain" description="Restriction endonuclease type II NgoFVII N-terminal" evidence="1">
    <location>
        <begin position="23"/>
        <end position="174"/>
    </location>
</feature>
<evidence type="ECO:0000259" key="2">
    <source>
        <dbReference type="Pfam" id="PF20731"/>
    </source>
</evidence>
<gene>
    <name evidence="3" type="ORF">SY83_01670</name>
</gene>
<evidence type="ECO:0000313" key="4">
    <source>
        <dbReference type="Proteomes" id="UP000076927"/>
    </source>
</evidence>
<accession>A0A172TDY1</accession>
<organism evidence="3 4">
    <name type="scientific">Paenibacillus swuensis</name>
    <dbReference type="NCBI Taxonomy" id="1178515"/>
    <lineage>
        <taxon>Bacteria</taxon>
        <taxon>Bacillati</taxon>
        <taxon>Bacillota</taxon>
        <taxon>Bacilli</taxon>
        <taxon>Bacillales</taxon>
        <taxon>Paenibacillaceae</taxon>
        <taxon>Paenibacillus</taxon>
    </lineage>
</organism>
<dbReference type="Pfam" id="PF20731">
    <property type="entry name" value="RE_NgoFVII_C"/>
    <property type="match status" value="1"/>
</dbReference>